<keyword evidence="3" id="KW-1003">Cell membrane</keyword>
<feature type="transmembrane region" description="Helical" evidence="7">
    <location>
        <begin position="345"/>
        <end position="364"/>
    </location>
</feature>
<feature type="transmembrane region" description="Helical" evidence="7">
    <location>
        <begin position="442"/>
        <end position="461"/>
    </location>
</feature>
<evidence type="ECO:0000313" key="9">
    <source>
        <dbReference type="EMBL" id="MBL0419669.1"/>
    </source>
</evidence>
<dbReference type="SUPFAM" id="SSF103473">
    <property type="entry name" value="MFS general substrate transporter"/>
    <property type="match status" value="1"/>
</dbReference>
<keyword evidence="4 7" id="KW-0812">Transmembrane</keyword>
<evidence type="ECO:0000256" key="4">
    <source>
        <dbReference type="ARBA" id="ARBA00022692"/>
    </source>
</evidence>
<dbReference type="CDD" id="cd17321">
    <property type="entry name" value="MFS_MMR_MDR_like"/>
    <property type="match status" value="1"/>
</dbReference>
<dbReference type="RefSeq" id="WP_201682682.1">
    <property type="nucleotide sequence ID" value="NZ_JAEQNA010000001.1"/>
</dbReference>
<evidence type="ECO:0000256" key="6">
    <source>
        <dbReference type="ARBA" id="ARBA00023136"/>
    </source>
</evidence>
<comment type="caution">
    <text evidence="9">The sequence shown here is derived from an EMBL/GenBank/DDBJ whole genome shotgun (WGS) entry which is preliminary data.</text>
</comment>
<dbReference type="Gene3D" id="1.20.1720.10">
    <property type="entry name" value="Multidrug resistance protein D"/>
    <property type="match status" value="1"/>
</dbReference>
<evidence type="ECO:0000256" key="7">
    <source>
        <dbReference type="SAM" id="Phobius"/>
    </source>
</evidence>
<feature type="transmembrane region" description="Helical" evidence="7">
    <location>
        <begin position="88"/>
        <end position="106"/>
    </location>
</feature>
<keyword evidence="5 7" id="KW-1133">Transmembrane helix</keyword>
<name>A0A936ZS79_9BURK</name>
<keyword evidence="2" id="KW-0813">Transport</keyword>
<dbReference type="GO" id="GO:0005886">
    <property type="term" value="C:plasma membrane"/>
    <property type="evidence" value="ECO:0007669"/>
    <property type="project" value="UniProtKB-SubCell"/>
</dbReference>
<feature type="domain" description="Major facilitator superfamily (MFS) profile" evidence="8">
    <location>
        <begin position="22"/>
        <end position="464"/>
    </location>
</feature>
<accession>A0A936ZS79</accession>
<dbReference type="EMBL" id="JAEQNA010000001">
    <property type="protein sequence ID" value="MBL0419669.1"/>
    <property type="molecule type" value="Genomic_DNA"/>
</dbReference>
<evidence type="ECO:0000256" key="5">
    <source>
        <dbReference type="ARBA" id="ARBA00022989"/>
    </source>
</evidence>
<dbReference type="GO" id="GO:0022857">
    <property type="term" value="F:transmembrane transporter activity"/>
    <property type="evidence" value="ECO:0007669"/>
    <property type="project" value="InterPro"/>
</dbReference>
<dbReference type="Gene3D" id="1.20.1250.20">
    <property type="entry name" value="MFS general substrate transporter like domains"/>
    <property type="match status" value="1"/>
</dbReference>
<dbReference type="PANTHER" id="PTHR42718:SF46">
    <property type="entry name" value="BLR6921 PROTEIN"/>
    <property type="match status" value="1"/>
</dbReference>
<feature type="transmembrane region" description="Helical" evidence="7">
    <location>
        <begin position="118"/>
        <end position="136"/>
    </location>
</feature>
<evidence type="ECO:0000256" key="3">
    <source>
        <dbReference type="ARBA" id="ARBA00022475"/>
    </source>
</evidence>
<evidence type="ECO:0000259" key="8">
    <source>
        <dbReference type="PROSITE" id="PS50850"/>
    </source>
</evidence>
<feature type="transmembrane region" description="Helical" evidence="7">
    <location>
        <begin position="208"/>
        <end position="226"/>
    </location>
</feature>
<organism evidence="9 10">
    <name type="scientific">Ramlibacter aurantiacus</name>
    <dbReference type="NCBI Taxonomy" id="2801330"/>
    <lineage>
        <taxon>Bacteria</taxon>
        <taxon>Pseudomonadati</taxon>
        <taxon>Pseudomonadota</taxon>
        <taxon>Betaproteobacteria</taxon>
        <taxon>Burkholderiales</taxon>
        <taxon>Comamonadaceae</taxon>
        <taxon>Ramlibacter</taxon>
    </lineage>
</organism>
<protein>
    <submittedName>
        <fullName evidence="9">MFS transporter</fullName>
    </submittedName>
</protein>
<feature type="transmembrane region" description="Helical" evidence="7">
    <location>
        <begin position="238"/>
        <end position="259"/>
    </location>
</feature>
<feature type="transmembrane region" description="Helical" evidence="7">
    <location>
        <begin position="57"/>
        <end position="76"/>
    </location>
</feature>
<keyword evidence="6 7" id="KW-0472">Membrane</keyword>
<feature type="transmembrane region" description="Helical" evidence="7">
    <location>
        <begin position="20"/>
        <end position="45"/>
    </location>
</feature>
<feature type="transmembrane region" description="Helical" evidence="7">
    <location>
        <begin position="176"/>
        <end position="196"/>
    </location>
</feature>
<feature type="transmembrane region" description="Helical" evidence="7">
    <location>
        <begin position="279"/>
        <end position="306"/>
    </location>
</feature>
<sequence>MPDLAPSPTDTRTPQPQAQLAAVVVITLGIALSVLDSTLLMLALPDIARDFRVDAHATIWVVNAYQLAALCLLLPCAQIGDRIGYRRVYLAGVAVYTVGSVASWAAPSLPWLVGARAFQGLGSAGMMAVNAALIRLSFPASRLGAAMALNSVVIAVASVAGPGIAAAVLAFAPWHWLFAIQAPLGLVVLLLGWKSLPANTHPPAKGNLSMLDVLLNVLMFALLFLATYELGTRSGDGMAGKGVGAALLAAGAVVATVFVRRQRRLALPLLPVDLLRIRVFRLSMCTSVAAFAGQTSAFVALPFLLLESQGRSHLAAGALLTAWPAATIVFAPLSARLMTRHPAGVVSGIGLVTLATGLALLALLDPQAAPTQVAWRLAVCGAGFGLFQSPNNHTIVTSAPIDRSGAAGGMLGTARMTGMSLGAILTGLVFSAVGVKAGPGPAIALAAASVLSAMAAVFSLLRTRPS</sequence>
<feature type="transmembrane region" description="Helical" evidence="7">
    <location>
        <begin position="416"/>
        <end position="435"/>
    </location>
</feature>
<dbReference type="PANTHER" id="PTHR42718">
    <property type="entry name" value="MAJOR FACILITATOR SUPERFAMILY MULTIDRUG TRANSPORTER MFSC"/>
    <property type="match status" value="1"/>
</dbReference>
<dbReference type="InterPro" id="IPR011701">
    <property type="entry name" value="MFS"/>
</dbReference>
<evidence type="ECO:0000256" key="2">
    <source>
        <dbReference type="ARBA" id="ARBA00022448"/>
    </source>
</evidence>
<proteinExistence type="predicted"/>
<dbReference type="AlphaFoldDB" id="A0A936ZS79"/>
<dbReference type="Proteomes" id="UP000613011">
    <property type="component" value="Unassembled WGS sequence"/>
</dbReference>
<evidence type="ECO:0000256" key="1">
    <source>
        <dbReference type="ARBA" id="ARBA00004651"/>
    </source>
</evidence>
<keyword evidence="10" id="KW-1185">Reference proteome</keyword>
<dbReference type="PROSITE" id="PS50850">
    <property type="entry name" value="MFS"/>
    <property type="match status" value="1"/>
</dbReference>
<feature type="transmembrane region" description="Helical" evidence="7">
    <location>
        <begin position="148"/>
        <end position="170"/>
    </location>
</feature>
<dbReference type="InterPro" id="IPR020846">
    <property type="entry name" value="MFS_dom"/>
</dbReference>
<reference evidence="9" key="1">
    <citation type="submission" date="2021-01" db="EMBL/GenBank/DDBJ databases">
        <title>Ramlibacter sp. strain AW1 16S ribosomal RNA gene Genome sequencing and assembly.</title>
        <authorList>
            <person name="Kang M."/>
        </authorList>
    </citation>
    <scope>NUCLEOTIDE SEQUENCE</scope>
    <source>
        <strain evidence="9">AW1</strain>
    </source>
</reference>
<gene>
    <name evidence="9" type="ORF">JI739_04830</name>
</gene>
<evidence type="ECO:0000313" key="10">
    <source>
        <dbReference type="Proteomes" id="UP000613011"/>
    </source>
</evidence>
<comment type="subcellular location">
    <subcellularLocation>
        <location evidence="1">Cell membrane</location>
        <topology evidence="1">Multi-pass membrane protein</topology>
    </subcellularLocation>
</comment>
<feature type="transmembrane region" description="Helical" evidence="7">
    <location>
        <begin position="312"/>
        <end position="333"/>
    </location>
</feature>
<dbReference type="Pfam" id="PF07690">
    <property type="entry name" value="MFS_1"/>
    <property type="match status" value="1"/>
</dbReference>
<dbReference type="InterPro" id="IPR036259">
    <property type="entry name" value="MFS_trans_sf"/>
</dbReference>